<comment type="caution">
    <text evidence="2">The sequence shown here is derived from an EMBL/GenBank/DDBJ whole genome shotgun (WGS) entry which is preliminary data.</text>
</comment>
<dbReference type="InterPro" id="IPR029044">
    <property type="entry name" value="Nucleotide-diphossugar_trans"/>
</dbReference>
<proteinExistence type="inferred from homology"/>
<name>A0A418AW12_9STRA</name>
<accession>A0A418AW12</accession>
<dbReference type="PANTHER" id="PTHR43083:SF6">
    <property type="entry name" value="MANNAN POLYMERASE COMPLEXES SUBUNIT MNN9"/>
    <property type="match status" value="1"/>
</dbReference>
<comment type="similarity">
    <text evidence="1">Belongs to the ANP1/MMN9/VAN1 family.</text>
</comment>
<keyword evidence="3" id="KW-1185">Reference proteome</keyword>
<dbReference type="PANTHER" id="PTHR43083">
    <property type="entry name" value="MANNAN POLYMERASE II"/>
    <property type="match status" value="1"/>
</dbReference>
<dbReference type="Pfam" id="PF03452">
    <property type="entry name" value="Anp1"/>
    <property type="match status" value="1"/>
</dbReference>
<evidence type="ECO:0000256" key="1">
    <source>
        <dbReference type="ARBA" id="ARBA00037964"/>
    </source>
</evidence>
<gene>
    <name evidence="2" type="ORF">DYB32_004924</name>
</gene>
<sequence>MTEADTETLSTMDSARCRAALSLNPLEAFETVMPIPTDDAPDQVSMFYRLRNLGIMEGDGYIKDAVLLVVVYNNKVRHFVQLVLSFDYPTTKVSLGILTSSLDEYDMLKQLFHAILTTARWAHASVQKERRRMLARYRNYALSQSLESWHSHVVWIDADIAVIPSYLVSKMVAAKLDILQPLCHLTGTNFDYDLNAWHGNRKLPTQEELEAYRQGNFLFVPGPADDGLTRHMNDMRWHEFYPLDSVGGTMLYVKADIHRQGVVFTTHHVIGSDWKYEGYDGIETEGLCYVAGMLGYKCYAMPQDIIYHHPMSKKERAS</sequence>
<dbReference type="InterPro" id="IPR052086">
    <property type="entry name" value="Mannan_Polymerase_Subunit"/>
</dbReference>
<evidence type="ECO:0000313" key="3">
    <source>
        <dbReference type="Proteomes" id="UP000285060"/>
    </source>
</evidence>
<protein>
    <submittedName>
        <fullName evidence="2">Uncharacterized protein</fullName>
    </submittedName>
</protein>
<dbReference type="VEuPathDB" id="FungiDB:H310_05411"/>
<dbReference type="EMBL" id="QUSY01000404">
    <property type="protein sequence ID" value="RHY29704.1"/>
    <property type="molecule type" value="Genomic_DNA"/>
</dbReference>
<dbReference type="AlphaFoldDB" id="A0A418AW12"/>
<dbReference type="Proteomes" id="UP000285060">
    <property type="component" value="Unassembled WGS sequence"/>
</dbReference>
<dbReference type="Gene3D" id="3.90.550.10">
    <property type="entry name" value="Spore Coat Polysaccharide Biosynthesis Protein SpsA, Chain A"/>
    <property type="match status" value="1"/>
</dbReference>
<evidence type="ECO:0000313" key="2">
    <source>
        <dbReference type="EMBL" id="RHY29704.1"/>
    </source>
</evidence>
<organism evidence="2 3">
    <name type="scientific">Aphanomyces invadans</name>
    <dbReference type="NCBI Taxonomy" id="157072"/>
    <lineage>
        <taxon>Eukaryota</taxon>
        <taxon>Sar</taxon>
        <taxon>Stramenopiles</taxon>
        <taxon>Oomycota</taxon>
        <taxon>Saprolegniomycetes</taxon>
        <taxon>Saprolegniales</taxon>
        <taxon>Verrucalvaceae</taxon>
        <taxon>Aphanomyces</taxon>
    </lineage>
</organism>
<reference evidence="2 3" key="1">
    <citation type="submission" date="2018-08" db="EMBL/GenBank/DDBJ databases">
        <title>Aphanomyces genome sequencing and annotation.</title>
        <authorList>
            <person name="Minardi D."/>
            <person name="Oidtmann B."/>
            <person name="Van Der Giezen M."/>
            <person name="Studholme D.J."/>
        </authorList>
    </citation>
    <scope>NUCLEOTIDE SEQUENCE [LARGE SCALE GENOMIC DNA]</scope>
    <source>
        <strain evidence="2 3">NJM0002</strain>
    </source>
</reference>